<dbReference type="InterPro" id="IPR000504">
    <property type="entry name" value="RRM_dom"/>
</dbReference>
<dbReference type="VEuPathDB" id="ToxoDB:EPH_0021700"/>
<evidence type="ECO:0000313" key="4">
    <source>
        <dbReference type="EMBL" id="CDI86774.1"/>
    </source>
</evidence>
<dbReference type="SUPFAM" id="SSF54928">
    <property type="entry name" value="RNA-binding domain, RBD"/>
    <property type="match status" value="1"/>
</dbReference>
<dbReference type="AlphaFoldDB" id="U6H7T7"/>
<protein>
    <recommendedName>
        <fullName evidence="3">RRM domain-containing protein</fullName>
    </recommendedName>
</protein>
<dbReference type="GO" id="GO:0003723">
    <property type="term" value="F:RNA binding"/>
    <property type="evidence" value="ECO:0007669"/>
    <property type="project" value="UniProtKB-UniRule"/>
</dbReference>
<feature type="domain" description="RRM" evidence="3">
    <location>
        <begin position="28"/>
        <end position="106"/>
    </location>
</feature>
<dbReference type="InterPro" id="IPR050907">
    <property type="entry name" value="SRSF"/>
</dbReference>
<sequence length="271" mass="28534">MVDRVSPTRAGELWMVENAKTARTMRRFPYMLRGVAPGATPSDVRNFLSKIGQVKEMYLPVHHLERTPRSYCFFDYERESDGERALKELNNEMFMGVRVTVQLANSDPKTPEQMRIIYEKKDEECKRENTSNLLLGGKGAYLPTFTATGDARMTGVLSQEGRVQRLPSYGGDSEAEKEAGAPMTGTTEAAGDAIATAAAGAGAGAGAEAAAVAAAGLRREEEDPPVTAGATRVSTVAGTEVGGTAASAAAPRAAAASAATTAARVSADTPE</sequence>
<dbReference type="SMART" id="SM00360">
    <property type="entry name" value="RRM"/>
    <property type="match status" value="1"/>
</dbReference>
<evidence type="ECO:0000256" key="1">
    <source>
        <dbReference type="PROSITE-ProRule" id="PRU00176"/>
    </source>
</evidence>
<proteinExistence type="predicted"/>
<dbReference type="InterPro" id="IPR035979">
    <property type="entry name" value="RBD_domain_sf"/>
</dbReference>
<feature type="region of interest" description="Disordered" evidence="2">
    <location>
        <begin position="162"/>
        <end position="184"/>
    </location>
</feature>
<reference evidence="4" key="2">
    <citation type="submission" date="2013-10" db="EMBL/GenBank/DDBJ databases">
        <authorList>
            <person name="Aslett M."/>
        </authorList>
    </citation>
    <scope>NUCLEOTIDE SEQUENCE [LARGE SCALE GENOMIC DNA]</scope>
    <source>
        <strain evidence="4">Houghton</strain>
    </source>
</reference>
<keyword evidence="5" id="KW-1185">Reference proteome</keyword>
<dbReference type="PROSITE" id="PS50102">
    <property type="entry name" value="RRM"/>
    <property type="match status" value="1"/>
</dbReference>
<evidence type="ECO:0000259" key="3">
    <source>
        <dbReference type="PROSITE" id="PS50102"/>
    </source>
</evidence>
<feature type="region of interest" description="Disordered" evidence="2">
    <location>
        <begin position="243"/>
        <end position="271"/>
    </location>
</feature>
<dbReference type="InterPro" id="IPR012677">
    <property type="entry name" value="Nucleotide-bd_a/b_plait_sf"/>
</dbReference>
<dbReference type="Proteomes" id="UP000018201">
    <property type="component" value="Unassembled WGS sequence"/>
</dbReference>
<accession>U6H7T7</accession>
<reference evidence="4" key="1">
    <citation type="submission" date="2013-10" db="EMBL/GenBank/DDBJ databases">
        <title>Genomic analysis of the causative agents of coccidiosis in chickens.</title>
        <authorList>
            <person name="Reid A.J."/>
            <person name="Blake D."/>
            <person name="Billington K."/>
            <person name="Browne H."/>
            <person name="Dunn M."/>
            <person name="Hung S."/>
            <person name="Kawahara F."/>
            <person name="Miranda-Saavedra D."/>
            <person name="Mourier T."/>
            <person name="Nagra H."/>
            <person name="Otto T.D."/>
            <person name="Rawlings N."/>
            <person name="Sanchez A."/>
            <person name="Sanders M."/>
            <person name="Subramaniam C."/>
            <person name="Tay Y."/>
            <person name="Dear P."/>
            <person name="Doerig C."/>
            <person name="Gruber A."/>
            <person name="Parkinson J."/>
            <person name="Shirley M."/>
            <person name="Wan K.L."/>
            <person name="Berriman M."/>
            <person name="Tomley F."/>
            <person name="Pain A."/>
        </authorList>
    </citation>
    <scope>NUCLEOTIDE SEQUENCE [LARGE SCALE GENOMIC DNA]</scope>
    <source>
        <strain evidence="4">Houghton</strain>
    </source>
</reference>
<evidence type="ECO:0000313" key="5">
    <source>
        <dbReference type="Proteomes" id="UP000018201"/>
    </source>
</evidence>
<gene>
    <name evidence="4" type="ORF">EPH_0021700</name>
</gene>
<keyword evidence="1" id="KW-0694">RNA-binding</keyword>
<organism evidence="4 5">
    <name type="scientific">Eimeria praecox</name>
    <dbReference type="NCBI Taxonomy" id="51316"/>
    <lineage>
        <taxon>Eukaryota</taxon>
        <taxon>Sar</taxon>
        <taxon>Alveolata</taxon>
        <taxon>Apicomplexa</taxon>
        <taxon>Conoidasida</taxon>
        <taxon>Coccidia</taxon>
        <taxon>Eucoccidiorida</taxon>
        <taxon>Eimeriorina</taxon>
        <taxon>Eimeriidae</taxon>
        <taxon>Eimeria</taxon>
    </lineage>
</organism>
<dbReference type="OrthoDB" id="1099063at2759"/>
<evidence type="ECO:0000256" key="2">
    <source>
        <dbReference type="SAM" id="MobiDB-lite"/>
    </source>
</evidence>
<dbReference type="Gene3D" id="3.30.70.330">
    <property type="match status" value="1"/>
</dbReference>
<name>U6H7T7_9EIME</name>
<dbReference type="EMBL" id="HG696013">
    <property type="protein sequence ID" value="CDI86774.1"/>
    <property type="molecule type" value="Genomic_DNA"/>
</dbReference>
<dbReference type="PANTHER" id="PTHR23147">
    <property type="entry name" value="SERINE/ARGININE RICH SPLICING FACTOR"/>
    <property type="match status" value="1"/>
</dbReference>
<dbReference type="Pfam" id="PF00076">
    <property type="entry name" value="RRM_1"/>
    <property type="match status" value="1"/>
</dbReference>